<feature type="transmembrane region" description="Helical" evidence="1">
    <location>
        <begin position="24"/>
        <end position="46"/>
    </location>
</feature>
<evidence type="ECO:0000313" key="3">
    <source>
        <dbReference type="EMBL" id="MFF5900239.1"/>
    </source>
</evidence>
<protein>
    <submittedName>
        <fullName evidence="3">DUF6234 family protein</fullName>
    </submittedName>
</protein>
<gene>
    <name evidence="3" type="ORF">ACFY8O_30565</name>
</gene>
<dbReference type="EMBL" id="JBIBEG010000011">
    <property type="protein sequence ID" value="MFF5900239.1"/>
    <property type="molecule type" value="Genomic_DNA"/>
</dbReference>
<dbReference type="RefSeq" id="WP_387908108.1">
    <property type="nucleotide sequence ID" value="NZ_JBIBEG010000011.1"/>
</dbReference>
<organism evidence="3 4">
    <name type="scientific">Streptomyces argenteolus</name>
    <dbReference type="NCBI Taxonomy" id="67274"/>
    <lineage>
        <taxon>Bacteria</taxon>
        <taxon>Bacillati</taxon>
        <taxon>Actinomycetota</taxon>
        <taxon>Actinomycetes</taxon>
        <taxon>Kitasatosporales</taxon>
        <taxon>Streptomycetaceae</taxon>
        <taxon>Streptomyces</taxon>
    </lineage>
</organism>
<evidence type="ECO:0000256" key="1">
    <source>
        <dbReference type="SAM" id="Phobius"/>
    </source>
</evidence>
<comment type="caution">
    <text evidence="3">The sequence shown here is derived from an EMBL/GenBank/DDBJ whole genome shotgun (WGS) entry which is preliminary data.</text>
</comment>
<keyword evidence="1" id="KW-1133">Transmembrane helix</keyword>
<proteinExistence type="predicted"/>
<dbReference type="InterPro" id="IPR046201">
    <property type="entry name" value="DUF6234"/>
</dbReference>
<dbReference type="Pfam" id="PF19747">
    <property type="entry name" value="DUF6234"/>
    <property type="match status" value="1"/>
</dbReference>
<feature type="transmembrane region" description="Helical" evidence="1">
    <location>
        <begin position="66"/>
        <end position="85"/>
    </location>
</feature>
<keyword evidence="4" id="KW-1185">Reference proteome</keyword>
<keyword evidence="1" id="KW-0812">Transmembrane</keyword>
<sequence>MDLPTAPAAFDDSVRPRAGRGADVGTAVGLLLLEVLALSGTFGVWLMSGVSLDPSKRASPGPLEGCLLAAGVVGTLTVVAAVIAVRSRAVVTAWIQCFLAVVVVAGVTGPVTVQRHEKHTEHPAPLPVFTGEAGCRSGGDTNECAGTGG</sequence>
<feature type="domain" description="DUF6234" evidence="2">
    <location>
        <begin position="17"/>
        <end position="144"/>
    </location>
</feature>
<name>A0ABW6XET9_9ACTN</name>
<feature type="transmembrane region" description="Helical" evidence="1">
    <location>
        <begin position="91"/>
        <end position="113"/>
    </location>
</feature>
<dbReference type="Proteomes" id="UP001602322">
    <property type="component" value="Unassembled WGS sequence"/>
</dbReference>
<reference evidence="3 4" key="1">
    <citation type="submission" date="2024-10" db="EMBL/GenBank/DDBJ databases">
        <title>The Natural Products Discovery Center: Release of the First 8490 Sequenced Strains for Exploring Actinobacteria Biosynthetic Diversity.</title>
        <authorList>
            <person name="Kalkreuter E."/>
            <person name="Kautsar S.A."/>
            <person name="Yang D."/>
            <person name="Bader C.D."/>
            <person name="Teijaro C.N."/>
            <person name="Fluegel L."/>
            <person name="Davis C.M."/>
            <person name="Simpson J.R."/>
            <person name="Lauterbach L."/>
            <person name="Steele A.D."/>
            <person name="Gui C."/>
            <person name="Meng S."/>
            <person name="Li G."/>
            <person name="Viehrig K."/>
            <person name="Ye F."/>
            <person name="Su P."/>
            <person name="Kiefer A.F."/>
            <person name="Nichols A."/>
            <person name="Cepeda A.J."/>
            <person name="Yan W."/>
            <person name="Fan B."/>
            <person name="Jiang Y."/>
            <person name="Adhikari A."/>
            <person name="Zheng C.-J."/>
            <person name="Schuster L."/>
            <person name="Cowan T.M."/>
            <person name="Smanski M.J."/>
            <person name="Chevrette M.G."/>
            <person name="De Carvalho L.P.S."/>
            <person name="Shen B."/>
        </authorList>
    </citation>
    <scope>NUCLEOTIDE SEQUENCE [LARGE SCALE GENOMIC DNA]</scope>
    <source>
        <strain evidence="3 4">NPDC012540</strain>
    </source>
</reference>
<evidence type="ECO:0000259" key="2">
    <source>
        <dbReference type="Pfam" id="PF19747"/>
    </source>
</evidence>
<evidence type="ECO:0000313" key="4">
    <source>
        <dbReference type="Proteomes" id="UP001602322"/>
    </source>
</evidence>
<keyword evidence="1" id="KW-0472">Membrane</keyword>
<accession>A0ABW6XET9</accession>